<evidence type="ECO:0000313" key="1">
    <source>
        <dbReference type="EMBL" id="GFY36865.1"/>
    </source>
</evidence>
<dbReference type="PANTHER" id="PTHR47331">
    <property type="entry name" value="PHD-TYPE DOMAIN-CONTAINING PROTEIN"/>
    <property type="match status" value="1"/>
</dbReference>
<name>A0A8X6WLE4_TRICX</name>
<dbReference type="InterPro" id="IPR008042">
    <property type="entry name" value="Retrotrans_Pao"/>
</dbReference>
<dbReference type="Proteomes" id="UP000887159">
    <property type="component" value="Unassembled WGS sequence"/>
</dbReference>
<organism evidence="1 2">
    <name type="scientific">Trichonephila clavipes</name>
    <name type="common">Golden silk orbweaver</name>
    <name type="synonym">Nephila clavipes</name>
    <dbReference type="NCBI Taxonomy" id="2585209"/>
    <lineage>
        <taxon>Eukaryota</taxon>
        <taxon>Metazoa</taxon>
        <taxon>Ecdysozoa</taxon>
        <taxon>Arthropoda</taxon>
        <taxon>Chelicerata</taxon>
        <taxon>Arachnida</taxon>
        <taxon>Araneae</taxon>
        <taxon>Araneomorphae</taxon>
        <taxon>Entelegynae</taxon>
        <taxon>Araneoidea</taxon>
        <taxon>Nephilidae</taxon>
        <taxon>Trichonephila</taxon>
    </lineage>
</organism>
<dbReference type="EMBL" id="BMAU01021438">
    <property type="protein sequence ID" value="GFY36865.1"/>
    <property type="molecule type" value="Genomic_DNA"/>
</dbReference>
<keyword evidence="2" id="KW-1185">Reference proteome</keyword>
<protein>
    <submittedName>
        <fullName evidence="1">DUF5641 domain-containing protein</fullName>
    </submittedName>
</protein>
<dbReference type="Pfam" id="PF05380">
    <property type="entry name" value="Peptidase_A17"/>
    <property type="match status" value="1"/>
</dbReference>
<sequence>MKNSVWSVFEASLVGRKNPCCPIGGLKDQYYDIKDISDSELEVIEADLQGMEDRLEKLWGLKLEWDEPLSNTIAKESNDFVSILPVIQNIHVPRHVIGKGRIIIHGFVNTSTAAYAAVLYAQSISEEDVSTRLLCSKSRVAPVKPITIARLELCVCYWHSSWQRFLHNSRNPSVKRSGQLDNSEVNKAELCLIKNLQDPAFKKEIEYLAKGSCNSKMVKYLVWREEKALYADHALTRSCRPESATGEPE</sequence>
<comment type="caution">
    <text evidence="1">The sequence shown here is derived from an EMBL/GenBank/DDBJ whole genome shotgun (WGS) entry which is preliminary data.</text>
</comment>
<proteinExistence type="predicted"/>
<dbReference type="AlphaFoldDB" id="A0A8X6WLE4"/>
<gene>
    <name evidence="1" type="primary">AVEN_66594_1</name>
    <name evidence="1" type="ORF">TNCV_2568271</name>
</gene>
<evidence type="ECO:0000313" key="2">
    <source>
        <dbReference type="Proteomes" id="UP000887159"/>
    </source>
</evidence>
<accession>A0A8X6WLE4</accession>
<reference evidence="1" key="1">
    <citation type="submission" date="2020-08" db="EMBL/GenBank/DDBJ databases">
        <title>Multicomponent nature underlies the extraordinary mechanical properties of spider dragline silk.</title>
        <authorList>
            <person name="Kono N."/>
            <person name="Nakamura H."/>
            <person name="Mori M."/>
            <person name="Yoshida Y."/>
            <person name="Ohtoshi R."/>
            <person name="Malay A.D."/>
            <person name="Moran D.A.P."/>
            <person name="Tomita M."/>
            <person name="Numata K."/>
            <person name="Arakawa K."/>
        </authorList>
    </citation>
    <scope>NUCLEOTIDE SEQUENCE</scope>
</reference>